<evidence type="ECO:0000313" key="2">
    <source>
        <dbReference type="EMBL" id="SGZ24439.1"/>
    </source>
</evidence>
<evidence type="ECO:0000256" key="1">
    <source>
        <dbReference type="SAM" id="MobiDB-lite"/>
    </source>
</evidence>
<keyword evidence="3" id="KW-1185">Reference proteome</keyword>
<reference evidence="2 3" key="1">
    <citation type="submission" date="2016-11" db="EMBL/GenBank/DDBJ databases">
        <authorList>
            <person name="Jaros S."/>
            <person name="Januszkiewicz K."/>
            <person name="Wedrychowicz H."/>
        </authorList>
    </citation>
    <scope>NUCLEOTIDE SEQUENCE [LARGE SCALE GENOMIC DNA]</scope>
</reference>
<feature type="compositionally biased region" description="Gly residues" evidence="1">
    <location>
        <begin position="58"/>
        <end position="77"/>
    </location>
</feature>
<gene>
    <name evidence="2" type="primary">BQ5605_C023g09723</name>
    <name evidence="2" type="ORF">BQ5605_C023G09723</name>
</gene>
<dbReference type="Proteomes" id="UP000249464">
    <property type="component" value="Unassembled WGS sequence"/>
</dbReference>
<protein>
    <submittedName>
        <fullName evidence="2">BQ5605_C023g09723 protein</fullName>
    </submittedName>
</protein>
<proteinExistence type="predicted"/>
<evidence type="ECO:0000313" key="3">
    <source>
        <dbReference type="Proteomes" id="UP000249464"/>
    </source>
</evidence>
<organism evidence="2 3">
    <name type="scientific">Microbotryum silenes-dioicae</name>
    <dbReference type="NCBI Taxonomy" id="796604"/>
    <lineage>
        <taxon>Eukaryota</taxon>
        <taxon>Fungi</taxon>
        <taxon>Dikarya</taxon>
        <taxon>Basidiomycota</taxon>
        <taxon>Pucciniomycotina</taxon>
        <taxon>Microbotryomycetes</taxon>
        <taxon>Microbotryales</taxon>
        <taxon>Microbotryaceae</taxon>
        <taxon>Microbotryum</taxon>
    </lineage>
</organism>
<sequence>MSDSGPILSVELDRDRRFFALALAMMSSVGARGRLEWGRDGEDYGCGSDVEDLELQLVGGGGGRRGGGGGGGRGRGGRGGEGRGEGGGAVDRGAAGGSERRRFRGMSPARASCCGGASGCGRRCRARGLHRAGSVRG</sequence>
<dbReference type="AlphaFoldDB" id="A0A2X0MLH2"/>
<feature type="compositionally biased region" description="Gly residues" evidence="1">
    <location>
        <begin position="85"/>
        <end position="96"/>
    </location>
</feature>
<dbReference type="EMBL" id="FQNC01000085">
    <property type="protein sequence ID" value="SGZ24439.1"/>
    <property type="molecule type" value="Genomic_DNA"/>
</dbReference>
<accession>A0A2X0MLH2</accession>
<feature type="region of interest" description="Disordered" evidence="1">
    <location>
        <begin position="58"/>
        <end position="121"/>
    </location>
</feature>
<name>A0A2X0MLH2_9BASI</name>